<sequence>MASRLPDQLAAVLLHPHPLSRFSTSSTLVDPRLLPSRPLSGSANRPPRFFVLQDPVMEGSSAMSPLGEPSIPMIAACAPALSCVRIAVDRTDQVSMEVVISLPAGGSIARKH</sequence>
<dbReference type="GeneID" id="125513876"/>
<gene>
    <name evidence="1" type="primary">LOC125513876</name>
</gene>
<reference evidence="2" key="1">
    <citation type="journal article" date="2013" name="Nature">
        <title>Draft genome of the wheat A-genome progenitor Triticum urartu.</title>
        <authorList>
            <person name="Ling H.Q."/>
            <person name="Zhao S."/>
            <person name="Liu D."/>
            <person name="Wang J."/>
            <person name="Sun H."/>
            <person name="Zhang C."/>
            <person name="Fan H."/>
            <person name="Li D."/>
            <person name="Dong L."/>
            <person name="Tao Y."/>
            <person name="Gao C."/>
            <person name="Wu H."/>
            <person name="Li Y."/>
            <person name="Cui Y."/>
            <person name="Guo X."/>
            <person name="Zheng S."/>
            <person name="Wang B."/>
            <person name="Yu K."/>
            <person name="Liang Q."/>
            <person name="Yang W."/>
            <person name="Lou X."/>
            <person name="Chen J."/>
            <person name="Feng M."/>
            <person name="Jian J."/>
            <person name="Zhang X."/>
            <person name="Luo G."/>
            <person name="Jiang Y."/>
            <person name="Liu J."/>
            <person name="Wang Z."/>
            <person name="Sha Y."/>
            <person name="Zhang B."/>
            <person name="Wu H."/>
            <person name="Tang D."/>
            <person name="Shen Q."/>
            <person name="Xue P."/>
            <person name="Zou S."/>
            <person name="Wang X."/>
            <person name="Liu X."/>
            <person name="Wang F."/>
            <person name="Yang Y."/>
            <person name="An X."/>
            <person name="Dong Z."/>
            <person name="Zhang K."/>
            <person name="Zhang X."/>
            <person name="Luo M.C."/>
            <person name="Dvorak J."/>
            <person name="Tong Y."/>
            <person name="Wang J."/>
            <person name="Yang H."/>
            <person name="Li Z."/>
            <person name="Wang D."/>
            <person name="Zhang A."/>
            <person name="Wang J."/>
        </authorList>
    </citation>
    <scope>NUCLEOTIDE SEQUENCE</scope>
    <source>
        <strain evidence="2">cv. G1812</strain>
    </source>
</reference>
<organism evidence="1 2">
    <name type="scientific">Triticum urartu</name>
    <name type="common">Red wild einkorn</name>
    <name type="synonym">Crithodium urartu</name>
    <dbReference type="NCBI Taxonomy" id="4572"/>
    <lineage>
        <taxon>Eukaryota</taxon>
        <taxon>Viridiplantae</taxon>
        <taxon>Streptophyta</taxon>
        <taxon>Embryophyta</taxon>
        <taxon>Tracheophyta</taxon>
        <taxon>Spermatophyta</taxon>
        <taxon>Magnoliopsida</taxon>
        <taxon>Liliopsida</taxon>
        <taxon>Poales</taxon>
        <taxon>Poaceae</taxon>
        <taxon>BOP clade</taxon>
        <taxon>Pooideae</taxon>
        <taxon>Triticodae</taxon>
        <taxon>Triticeae</taxon>
        <taxon>Triticinae</taxon>
        <taxon>Triticum</taxon>
    </lineage>
</organism>
<dbReference type="EnsemblPlants" id="TuG1812G0600002661.01.T01">
    <property type="protein sequence ID" value="TuG1812G0600002661.01.T01"/>
    <property type="gene ID" value="TuG1812G0600002661.01"/>
</dbReference>
<reference evidence="1" key="3">
    <citation type="submission" date="2022-06" db="UniProtKB">
        <authorList>
            <consortium name="EnsemblPlants"/>
        </authorList>
    </citation>
    <scope>IDENTIFICATION</scope>
</reference>
<dbReference type="Proteomes" id="UP000015106">
    <property type="component" value="Chromosome 6"/>
</dbReference>
<protein>
    <submittedName>
        <fullName evidence="1">Uncharacterized protein</fullName>
    </submittedName>
</protein>
<evidence type="ECO:0000313" key="2">
    <source>
        <dbReference type="Proteomes" id="UP000015106"/>
    </source>
</evidence>
<dbReference type="Gramene" id="TuG1812G0600002661.01.T01">
    <property type="protein sequence ID" value="TuG1812G0600002661.01.T01"/>
    <property type="gene ID" value="TuG1812G0600002661.01"/>
</dbReference>
<accession>A0A8R7QPF8</accession>
<proteinExistence type="predicted"/>
<evidence type="ECO:0000313" key="1">
    <source>
        <dbReference type="EnsemblPlants" id="TuG1812G0600002661.01.T01"/>
    </source>
</evidence>
<dbReference type="AlphaFoldDB" id="A0A8R7QPF8"/>
<reference evidence="1" key="2">
    <citation type="submission" date="2018-03" db="EMBL/GenBank/DDBJ databases">
        <title>The Triticum urartu genome reveals the dynamic nature of wheat genome evolution.</title>
        <authorList>
            <person name="Ling H."/>
            <person name="Ma B."/>
            <person name="Shi X."/>
            <person name="Liu H."/>
            <person name="Dong L."/>
            <person name="Sun H."/>
            <person name="Cao Y."/>
            <person name="Gao Q."/>
            <person name="Zheng S."/>
            <person name="Li Y."/>
            <person name="Yu Y."/>
            <person name="Du H."/>
            <person name="Qi M."/>
            <person name="Li Y."/>
            <person name="Yu H."/>
            <person name="Cui Y."/>
            <person name="Wang N."/>
            <person name="Chen C."/>
            <person name="Wu H."/>
            <person name="Zhao Y."/>
            <person name="Zhang J."/>
            <person name="Li Y."/>
            <person name="Zhou W."/>
            <person name="Zhang B."/>
            <person name="Hu W."/>
            <person name="Eijk M."/>
            <person name="Tang J."/>
            <person name="Witsenboer H."/>
            <person name="Zhao S."/>
            <person name="Li Z."/>
            <person name="Zhang A."/>
            <person name="Wang D."/>
            <person name="Liang C."/>
        </authorList>
    </citation>
    <scope>NUCLEOTIDE SEQUENCE [LARGE SCALE GENOMIC DNA]</scope>
    <source>
        <strain evidence="1">cv. G1812</strain>
    </source>
</reference>
<name>A0A8R7QPF8_TRIUA</name>
<keyword evidence="2" id="KW-1185">Reference proteome</keyword>
<dbReference type="RefSeq" id="XP_048535044.1">
    <property type="nucleotide sequence ID" value="XM_048679087.1"/>
</dbReference>